<feature type="chain" id="PRO_5007561980" description="CHRD domain-containing protein" evidence="1">
    <location>
        <begin position="22"/>
        <end position="175"/>
    </location>
</feature>
<reference evidence="4" key="1">
    <citation type="journal article" date="2016" name="Nat. Commun.">
        <title>The Gonium pectorale genome demonstrates co-option of cell cycle regulation during the evolution of multicellularity.</title>
        <authorList>
            <person name="Hanschen E.R."/>
            <person name="Marriage T.N."/>
            <person name="Ferris P.J."/>
            <person name="Hamaji T."/>
            <person name="Toyoda A."/>
            <person name="Fujiyama A."/>
            <person name="Neme R."/>
            <person name="Noguchi H."/>
            <person name="Minakuchi Y."/>
            <person name="Suzuki M."/>
            <person name="Kawai-Toyooka H."/>
            <person name="Smith D.R."/>
            <person name="Sparks H."/>
            <person name="Anderson J."/>
            <person name="Bakaric R."/>
            <person name="Luria V."/>
            <person name="Karger A."/>
            <person name="Kirschner M.W."/>
            <person name="Durand P.M."/>
            <person name="Michod R.E."/>
            <person name="Nozaki H."/>
            <person name="Olson B.J."/>
        </authorList>
    </citation>
    <scope>NUCLEOTIDE SEQUENCE [LARGE SCALE GENOMIC DNA]</scope>
    <source>
        <strain evidence="4">NIES-2863</strain>
    </source>
</reference>
<evidence type="ECO:0000256" key="1">
    <source>
        <dbReference type="SAM" id="SignalP"/>
    </source>
</evidence>
<dbReference type="EMBL" id="LSYV01000040">
    <property type="protein sequence ID" value="KXZ47002.1"/>
    <property type="molecule type" value="Genomic_DNA"/>
</dbReference>
<protein>
    <recommendedName>
        <fullName evidence="2">CHRD domain-containing protein</fullName>
    </recommendedName>
</protein>
<accession>A0A150GAY6</accession>
<feature type="signal peptide" evidence="1">
    <location>
        <begin position="1"/>
        <end position="21"/>
    </location>
</feature>
<comment type="caution">
    <text evidence="3">The sequence shown here is derived from an EMBL/GenBank/DDBJ whole genome shotgun (WGS) entry which is preliminary data.</text>
</comment>
<dbReference type="Proteomes" id="UP000075714">
    <property type="component" value="Unassembled WGS sequence"/>
</dbReference>
<dbReference type="AlphaFoldDB" id="A0A150GAY6"/>
<evidence type="ECO:0000313" key="3">
    <source>
        <dbReference type="EMBL" id="KXZ47002.1"/>
    </source>
</evidence>
<dbReference type="InterPro" id="IPR010895">
    <property type="entry name" value="CHRD"/>
</dbReference>
<organism evidence="3 4">
    <name type="scientific">Gonium pectorale</name>
    <name type="common">Green alga</name>
    <dbReference type="NCBI Taxonomy" id="33097"/>
    <lineage>
        <taxon>Eukaryota</taxon>
        <taxon>Viridiplantae</taxon>
        <taxon>Chlorophyta</taxon>
        <taxon>core chlorophytes</taxon>
        <taxon>Chlorophyceae</taxon>
        <taxon>CS clade</taxon>
        <taxon>Chlamydomonadales</taxon>
        <taxon>Volvocaceae</taxon>
        <taxon>Gonium</taxon>
    </lineage>
</organism>
<sequence length="175" mass="18655">MSARALTTALLLVGLVAAASAWPKAPAGAVVATARLAAVRNLTTSRGHGRVEFVINGPEPVNGTVSIALNGVMANITMVHIHQRNASLNNPVRLDLVPRTPSAAPVLLDPPYSYNGGLDLTTAFDGARLARWGLSVEEFLFLLKRDKLYVNVHTLSYPGGEIQGMLKCKQPCRFG</sequence>
<gene>
    <name evidence="3" type="ORF">GPECTOR_39g496</name>
</gene>
<keyword evidence="4" id="KW-1185">Reference proteome</keyword>
<dbReference type="SMART" id="SM00754">
    <property type="entry name" value="CHRD"/>
    <property type="match status" value="1"/>
</dbReference>
<dbReference type="Pfam" id="PF07452">
    <property type="entry name" value="CHRD"/>
    <property type="match status" value="1"/>
</dbReference>
<evidence type="ECO:0000313" key="4">
    <source>
        <dbReference type="Proteomes" id="UP000075714"/>
    </source>
</evidence>
<evidence type="ECO:0000259" key="2">
    <source>
        <dbReference type="SMART" id="SM00754"/>
    </source>
</evidence>
<dbReference type="OrthoDB" id="531569at2759"/>
<feature type="domain" description="CHRD" evidence="2">
    <location>
        <begin position="30"/>
        <end position="168"/>
    </location>
</feature>
<keyword evidence="1" id="KW-0732">Signal</keyword>
<name>A0A150GAY6_GONPE</name>
<proteinExistence type="predicted"/>